<keyword evidence="5" id="KW-0125">Carotenoid biosynthesis</keyword>
<dbReference type="CDD" id="cd06423">
    <property type="entry name" value="CESA_like"/>
    <property type="match status" value="1"/>
</dbReference>
<evidence type="ECO:0000313" key="13">
    <source>
        <dbReference type="EMBL" id="MCZ0701921.1"/>
    </source>
</evidence>
<feature type="transmembrane region" description="Helical" evidence="11">
    <location>
        <begin position="334"/>
        <end position="352"/>
    </location>
</feature>
<evidence type="ECO:0000256" key="3">
    <source>
        <dbReference type="ARBA" id="ARBA00022676"/>
    </source>
</evidence>
<evidence type="ECO:0000256" key="1">
    <source>
        <dbReference type="ARBA" id="ARBA00004236"/>
    </source>
</evidence>
<feature type="transmembrane region" description="Helical" evidence="11">
    <location>
        <begin position="6"/>
        <end position="25"/>
    </location>
</feature>
<dbReference type="InterPro" id="IPR029044">
    <property type="entry name" value="Nucleotide-diphossugar_trans"/>
</dbReference>
<keyword evidence="14" id="KW-1185">Reference proteome</keyword>
<dbReference type="GO" id="GO:0016757">
    <property type="term" value="F:glycosyltransferase activity"/>
    <property type="evidence" value="ECO:0007669"/>
    <property type="project" value="UniProtKB-KW"/>
</dbReference>
<organism evidence="13 14">
    <name type="scientific">Natronobacillus azotifigens</name>
    <dbReference type="NCBI Taxonomy" id="472978"/>
    <lineage>
        <taxon>Bacteria</taxon>
        <taxon>Bacillati</taxon>
        <taxon>Bacillota</taxon>
        <taxon>Bacilli</taxon>
        <taxon>Bacillales</taxon>
        <taxon>Bacillaceae</taxon>
        <taxon>Natronobacillus</taxon>
    </lineage>
</organism>
<evidence type="ECO:0000313" key="14">
    <source>
        <dbReference type="Proteomes" id="UP001084197"/>
    </source>
</evidence>
<keyword evidence="4" id="KW-0808">Transferase</keyword>
<gene>
    <name evidence="13" type="ORF">OWO01_01680</name>
</gene>
<evidence type="ECO:0000256" key="9">
    <source>
        <dbReference type="ARBA" id="ARBA00038120"/>
    </source>
</evidence>
<dbReference type="Proteomes" id="UP001084197">
    <property type="component" value="Unassembled WGS sequence"/>
</dbReference>
<evidence type="ECO:0000256" key="5">
    <source>
        <dbReference type="ARBA" id="ARBA00022746"/>
    </source>
</evidence>
<evidence type="ECO:0000256" key="10">
    <source>
        <dbReference type="ARBA" id="ARBA00040345"/>
    </source>
</evidence>
<evidence type="ECO:0000256" key="11">
    <source>
        <dbReference type="SAM" id="Phobius"/>
    </source>
</evidence>
<reference evidence="13" key="1">
    <citation type="submission" date="2022-11" db="EMBL/GenBank/DDBJ databases">
        <title>WGS of Natronobacillus azotifigens 24KS-1, an anaerobic diazotrophic haloalkaliphile from soda-rich habitats.</title>
        <authorList>
            <person name="Sorokin D.Y."/>
            <person name="Merkel A.Y."/>
        </authorList>
    </citation>
    <scope>NUCLEOTIDE SEQUENCE</scope>
    <source>
        <strain evidence="13">24KS-1</strain>
    </source>
</reference>
<evidence type="ECO:0000256" key="4">
    <source>
        <dbReference type="ARBA" id="ARBA00022679"/>
    </source>
</evidence>
<feature type="domain" description="Glycosyltransferase 2-like" evidence="12">
    <location>
        <begin position="43"/>
        <end position="214"/>
    </location>
</feature>
<keyword evidence="11" id="KW-1133">Transmembrane helix</keyword>
<dbReference type="SUPFAM" id="SSF53448">
    <property type="entry name" value="Nucleotide-diphospho-sugar transferases"/>
    <property type="match status" value="1"/>
</dbReference>
<evidence type="ECO:0000259" key="12">
    <source>
        <dbReference type="Pfam" id="PF00535"/>
    </source>
</evidence>
<evidence type="ECO:0000256" key="6">
    <source>
        <dbReference type="ARBA" id="ARBA00023136"/>
    </source>
</evidence>
<dbReference type="GO" id="GO:0005886">
    <property type="term" value="C:plasma membrane"/>
    <property type="evidence" value="ECO:0007669"/>
    <property type="project" value="UniProtKB-SubCell"/>
</dbReference>
<comment type="caution">
    <text evidence="13">The sequence shown here is derived from an EMBL/GenBank/DDBJ whole genome shotgun (WGS) entry which is preliminary data.</text>
</comment>
<comment type="pathway">
    <text evidence="8">Carotenoid biosynthesis; staphyloxanthin biosynthesis; staphyloxanthin from farnesyl diphosphate: step 4/5.</text>
</comment>
<feature type="transmembrane region" description="Helical" evidence="11">
    <location>
        <begin position="279"/>
        <end position="299"/>
    </location>
</feature>
<proteinExistence type="inferred from homology"/>
<keyword evidence="3" id="KW-0328">Glycosyltransferase</keyword>
<dbReference type="RefSeq" id="WP_268778689.1">
    <property type="nucleotide sequence ID" value="NZ_JAPRAT010000002.1"/>
</dbReference>
<evidence type="ECO:0000256" key="2">
    <source>
        <dbReference type="ARBA" id="ARBA00022475"/>
    </source>
</evidence>
<keyword evidence="2" id="KW-1003">Cell membrane</keyword>
<dbReference type="InterPro" id="IPR001173">
    <property type="entry name" value="Glyco_trans_2-like"/>
</dbReference>
<accession>A0A9J6R9H6</accession>
<evidence type="ECO:0000256" key="8">
    <source>
        <dbReference type="ARBA" id="ARBA00037904"/>
    </source>
</evidence>
<dbReference type="EMBL" id="JAPRAT010000002">
    <property type="protein sequence ID" value="MCZ0701921.1"/>
    <property type="molecule type" value="Genomic_DNA"/>
</dbReference>
<dbReference type="Gene3D" id="3.90.550.10">
    <property type="entry name" value="Spore Coat Polysaccharide Biosynthesis Protein SpsA, Chain A"/>
    <property type="match status" value="1"/>
</dbReference>
<evidence type="ECO:0000256" key="7">
    <source>
        <dbReference type="ARBA" id="ARBA00037281"/>
    </source>
</evidence>
<comment type="function">
    <text evidence="7">Catalyzes the glycosylation of 4,4'-diaponeurosporenoate, i.e. the esterification of glucose at the C1'' position with the carboxyl group of 4,4'-diaponeurosporenic acid, to form glycosyl-4,4'-diaponeurosporenoate. This is a step in the biosynthesis of staphyloxanthin, an orange pigment present in most staphylococci strains.</text>
</comment>
<dbReference type="AlphaFoldDB" id="A0A9J6R9H6"/>
<dbReference type="GO" id="GO:0016117">
    <property type="term" value="P:carotenoid biosynthetic process"/>
    <property type="evidence" value="ECO:0007669"/>
    <property type="project" value="UniProtKB-KW"/>
</dbReference>
<protein>
    <recommendedName>
        <fullName evidence="10">4,4'-diaponeurosporenoate glycosyltransferase</fullName>
    </recommendedName>
</protein>
<comment type="similarity">
    <text evidence="9">Belongs to the glycosyltransferase 2 family. CrtQ subfamily.</text>
</comment>
<sequence length="368" mass="41799">MTLMTIIIVVLIIQWIVVIWNRHALLKTRDNDSKTDTSAIKLSILVPARDEEANMEALITSIYHQTVLPDEVIVLDDHSSDRTPEILIELKQKYSTLKVLQGKRLPEDWSGKSYACHQLAKEAKGDWFVFLDADARLYPNALKELIAFLPSQKTGIVSGFPKQVVKTLSEALVVPLMMTFIMMHLPIRYVTKSQNPKFSAAHGGFIAIERSSYHKAGGHQAIRSSIVDDMALFTRQRAFGFPATLMKVDDWVCMRMYDSFKGVYTGFQKNIFAGVGRRVPLLLFVMLYYIGLFVMPFFLTPVVPISLVVVSYALGVGIKWIIDRTNRIPVWVSLLMPFSMILFVLIGTSSMVRSVTKKGYQWKGRHYQ</sequence>
<comment type="subcellular location">
    <subcellularLocation>
        <location evidence="1">Cell membrane</location>
    </subcellularLocation>
</comment>
<feature type="transmembrane region" description="Helical" evidence="11">
    <location>
        <begin position="305"/>
        <end position="322"/>
    </location>
</feature>
<keyword evidence="11" id="KW-0812">Transmembrane</keyword>
<dbReference type="PANTHER" id="PTHR43646">
    <property type="entry name" value="GLYCOSYLTRANSFERASE"/>
    <property type="match status" value="1"/>
</dbReference>
<dbReference type="Pfam" id="PF00535">
    <property type="entry name" value="Glycos_transf_2"/>
    <property type="match status" value="1"/>
</dbReference>
<keyword evidence="6 11" id="KW-0472">Membrane</keyword>
<dbReference type="PANTHER" id="PTHR43646:SF2">
    <property type="entry name" value="GLYCOSYLTRANSFERASE 2-LIKE DOMAIN-CONTAINING PROTEIN"/>
    <property type="match status" value="1"/>
</dbReference>
<name>A0A9J6R9H6_9BACI</name>